<dbReference type="SUPFAM" id="SSF52283">
    <property type="entry name" value="Formate/glycerate dehydrogenase catalytic domain-like"/>
    <property type="match status" value="1"/>
</dbReference>
<dbReference type="PANTHER" id="PTHR43333:SF1">
    <property type="entry name" value="D-ISOMER SPECIFIC 2-HYDROXYACID DEHYDROGENASE NAD-BINDING DOMAIN-CONTAINING PROTEIN"/>
    <property type="match status" value="1"/>
</dbReference>
<sequence length="310" mass="34868">MSRSILLHPNVPDAIIFRDTLSTLTVNFEVFVWPDCPSLESVEVAVIWQELNDFPAMLPNLRLLLVCGSGVDSVIESISIPRSVPVVRLVDQYIRERVSDYVVMAALNHVRRWDHYVRHQKEARWHRLTDISVKPKVGIMGLGLIGETSALKLAAMGFATCGWVRTRRSRNLTEVYVGDKELHDFARQCAIVVCVLPLTHQTRGILCQQFFERLPEGAYLINVGRGGHLIDNDLLQALDDGHLSGACLDVFESEPLSVQHPFWSNPKITVTPHIAGGLRPEWQATHAAEVIYDHMNGRTLNGVINHVTQY</sequence>
<reference evidence="4 5" key="1">
    <citation type="submission" date="2022-07" db="EMBL/GenBank/DDBJ databases">
        <title>Methylomonas rivi sp. nov., Methylomonas rosea sp. nov., Methylomonas aureus sp. nov. and Methylomonas subterranea sp. nov., four novel methanotrophs isolated from a freshwater creek and the deep terrestrial subsurface.</title>
        <authorList>
            <person name="Abin C."/>
            <person name="Sankaranarayanan K."/>
            <person name="Garner C."/>
            <person name="Sindelar R."/>
            <person name="Kotary K."/>
            <person name="Garner R."/>
            <person name="Barclay S."/>
            <person name="Lawson P."/>
            <person name="Krumholz L."/>
        </authorList>
    </citation>
    <scope>NUCLEOTIDE SEQUENCE [LARGE SCALE GENOMIC DNA]</scope>
    <source>
        <strain evidence="4 5">WSC-6</strain>
    </source>
</reference>
<name>A0ABT1U7S6_9GAMM</name>
<organism evidence="4 5">
    <name type="scientific">Methylomonas rivi</name>
    <dbReference type="NCBI Taxonomy" id="2952226"/>
    <lineage>
        <taxon>Bacteria</taxon>
        <taxon>Pseudomonadati</taxon>
        <taxon>Pseudomonadota</taxon>
        <taxon>Gammaproteobacteria</taxon>
        <taxon>Methylococcales</taxon>
        <taxon>Methylococcaceae</taxon>
        <taxon>Methylomonas</taxon>
    </lineage>
</organism>
<keyword evidence="2" id="KW-0520">NAD</keyword>
<dbReference type="EMBL" id="JANIBK010000075">
    <property type="protein sequence ID" value="MCQ8129469.1"/>
    <property type="molecule type" value="Genomic_DNA"/>
</dbReference>
<accession>A0ABT1U7S6</accession>
<keyword evidence="1" id="KW-0560">Oxidoreductase</keyword>
<evidence type="ECO:0000313" key="5">
    <source>
        <dbReference type="Proteomes" id="UP001524586"/>
    </source>
</evidence>
<feature type="domain" description="D-isomer specific 2-hydroxyacid dehydrogenase NAD-binding" evidence="3">
    <location>
        <begin position="104"/>
        <end position="275"/>
    </location>
</feature>
<dbReference type="Proteomes" id="UP001524586">
    <property type="component" value="Unassembled WGS sequence"/>
</dbReference>
<evidence type="ECO:0000313" key="4">
    <source>
        <dbReference type="EMBL" id="MCQ8129469.1"/>
    </source>
</evidence>
<proteinExistence type="predicted"/>
<dbReference type="Pfam" id="PF02826">
    <property type="entry name" value="2-Hacid_dh_C"/>
    <property type="match status" value="1"/>
</dbReference>
<evidence type="ECO:0000256" key="1">
    <source>
        <dbReference type="ARBA" id="ARBA00023002"/>
    </source>
</evidence>
<evidence type="ECO:0000256" key="2">
    <source>
        <dbReference type="ARBA" id="ARBA00023027"/>
    </source>
</evidence>
<dbReference type="CDD" id="cd12164">
    <property type="entry name" value="GDH_like_2"/>
    <property type="match status" value="1"/>
</dbReference>
<gene>
    <name evidence="4" type="ORF">NP596_13480</name>
</gene>
<evidence type="ECO:0000259" key="3">
    <source>
        <dbReference type="Pfam" id="PF02826"/>
    </source>
</evidence>
<dbReference type="InterPro" id="IPR036291">
    <property type="entry name" value="NAD(P)-bd_dom_sf"/>
</dbReference>
<dbReference type="InterPro" id="IPR006140">
    <property type="entry name" value="D-isomer_DH_NAD-bd"/>
</dbReference>
<keyword evidence="5" id="KW-1185">Reference proteome</keyword>
<dbReference type="SUPFAM" id="SSF51735">
    <property type="entry name" value="NAD(P)-binding Rossmann-fold domains"/>
    <property type="match status" value="1"/>
</dbReference>
<comment type="caution">
    <text evidence="4">The sequence shown here is derived from an EMBL/GenBank/DDBJ whole genome shotgun (WGS) entry which is preliminary data.</text>
</comment>
<dbReference type="Gene3D" id="3.40.50.720">
    <property type="entry name" value="NAD(P)-binding Rossmann-like Domain"/>
    <property type="match status" value="2"/>
</dbReference>
<dbReference type="RefSeq" id="WP_256615900.1">
    <property type="nucleotide sequence ID" value="NZ_JANIBK010000075.1"/>
</dbReference>
<protein>
    <submittedName>
        <fullName evidence="4">Glyoxylate/hydroxypyruvate reductase A</fullName>
    </submittedName>
</protein>
<dbReference type="PANTHER" id="PTHR43333">
    <property type="entry name" value="2-HACID_DH_C DOMAIN-CONTAINING PROTEIN"/>
    <property type="match status" value="1"/>
</dbReference>